<dbReference type="AlphaFoldDB" id="A0A8K1LKR4"/>
<dbReference type="Proteomes" id="UP000796761">
    <property type="component" value="Unassembled WGS sequence"/>
</dbReference>
<accession>A0A8K1LKR4</accession>
<organism evidence="1 2">
    <name type="scientific">Zosterops borbonicus</name>
    <dbReference type="NCBI Taxonomy" id="364589"/>
    <lineage>
        <taxon>Eukaryota</taxon>
        <taxon>Metazoa</taxon>
        <taxon>Chordata</taxon>
        <taxon>Craniata</taxon>
        <taxon>Vertebrata</taxon>
        <taxon>Euteleostomi</taxon>
        <taxon>Archelosauria</taxon>
        <taxon>Archosauria</taxon>
        <taxon>Dinosauria</taxon>
        <taxon>Saurischia</taxon>
        <taxon>Theropoda</taxon>
        <taxon>Coelurosauria</taxon>
        <taxon>Aves</taxon>
        <taxon>Neognathae</taxon>
        <taxon>Neoaves</taxon>
        <taxon>Telluraves</taxon>
        <taxon>Australaves</taxon>
        <taxon>Passeriformes</taxon>
        <taxon>Sylvioidea</taxon>
        <taxon>Zosteropidae</taxon>
        <taxon>Zosterops</taxon>
    </lineage>
</organism>
<protein>
    <submittedName>
        <fullName evidence="1">Uncharacterized protein</fullName>
    </submittedName>
</protein>
<sequence>MELGRGLEHKSDEEQLRELEVFGLEKRRLRRDLITLYNHLKGGCSQTSLQLISVPAMGVDKDKPMLNIRF</sequence>
<dbReference type="EMBL" id="SWJQ01000268">
    <property type="protein sequence ID" value="TRZ17417.1"/>
    <property type="molecule type" value="Genomic_DNA"/>
</dbReference>
<name>A0A8K1LKR4_9PASS</name>
<proteinExistence type="predicted"/>
<evidence type="ECO:0000313" key="1">
    <source>
        <dbReference type="EMBL" id="TRZ17417.1"/>
    </source>
</evidence>
<dbReference type="OrthoDB" id="10262929at2759"/>
<evidence type="ECO:0000313" key="2">
    <source>
        <dbReference type="Proteomes" id="UP000796761"/>
    </source>
</evidence>
<comment type="caution">
    <text evidence="1">The sequence shown here is derived from an EMBL/GenBank/DDBJ whole genome shotgun (WGS) entry which is preliminary data.</text>
</comment>
<gene>
    <name evidence="1" type="ORF">HGM15179_009671</name>
</gene>
<reference evidence="1" key="1">
    <citation type="submission" date="2019-04" db="EMBL/GenBank/DDBJ databases">
        <title>Genome assembly of Zosterops borbonicus 15179.</title>
        <authorList>
            <person name="Leroy T."/>
            <person name="Anselmetti Y."/>
            <person name="Tilak M.-K."/>
            <person name="Nabholz B."/>
        </authorList>
    </citation>
    <scope>NUCLEOTIDE SEQUENCE</scope>
    <source>
        <strain evidence="1">HGM_15179</strain>
        <tissue evidence="1">Muscle</tissue>
    </source>
</reference>
<keyword evidence="2" id="KW-1185">Reference proteome</keyword>